<dbReference type="Proteomes" id="UP000460135">
    <property type="component" value="Unassembled WGS sequence"/>
</dbReference>
<dbReference type="AlphaFoldDB" id="A0A139KV10"/>
<dbReference type="Gene3D" id="3.20.20.370">
    <property type="entry name" value="Glycoside hydrolase/deacetylase"/>
    <property type="match status" value="1"/>
</dbReference>
<dbReference type="SUPFAM" id="SSF88713">
    <property type="entry name" value="Glycoside hydrolase/deacetylase"/>
    <property type="match status" value="1"/>
</dbReference>
<dbReference type="InterPro" id="IPR002509">
    <property type="entry name" value="NODB_dom"/>
</dbReference>
<comment type="caution">
    <text evidence="2">The sequence shown here is derived from an EMBL/GenBank/DDBJ whole genome shotgun (WGS) entry which is preliminary data.</text>
</comment>
<dbReference type="EMBL" id="JAQNZF010000001">
    <property type="protein sequence ID" value="MDC2740726.1"/>
    <property type="molecule type" value="Genomic_DNA"/>
</dbReference>
<dbReference type="KEGG" id="boa:Bovatus_03520"/>
<dbReference type="InterPro" id="IPR045235">
    <property type="entry name" value="PuuE_HpPgdA-like"/>
</dbReference>
<sequence>MILLSFDTEEFDVPREHGVDFPLDEAMKVSVYGTNRILDCLKNNGVKATFFCTSNFAENAPEVMRRIMDEGHEVAAHGCDHWQPQASDVSRSKEILERLTGRTIQGYRQPRMFPVSDTELERMGYVYNSSLNPAFIPGRYMHLSEPRTCFMTGKLLQIPASVTPWIRFPLFWLSCHNLPMWLYQLLVNRVLKHDGYFVTYFHPWEFYPLGEHPEFKMPFIIRNHSGKGMEERLDVLIRKLKEKGYAFMTYSEFAQIKLAELNKPDEK</sequence>
<evidence type="ECO:0000313" key="4">
    <source>
        <dbReference type="EMBL" id="MDC2740726.1"/>
    </source>
</evidence>
<gene>
    <name evidence="2" type="ORF">F3F51_08985</name>
    <name evidence="3" type="ORF">PO240_19215</name>
    <name evidence="4" type="ORF">PO382_00640</name>
</gene>
<dbReference type="PROSITE" id="PS51677">
    <property type="entry name" value="NODB"/>
    <property type="match status" value="1"/>
</dbReference>
<dbReference type="GeneID" id="29455639"/>
<dbReference type="PANTHER" id="PTHR47561">
    <property type="entry name" value="POLYSACCHARIDE DEACETYLASE FAMILY PROTEIN (AFU_ORTHOLOGUE AFUA_6G05030)"/>
    <property type="match status" value="1"/>
</dbReference>
<feature type="domain" description="NodB homology" evidence="1">
    <location>
        <begin position="1"/>
        <end position="97"/>
    </location>
</feature>
<dbReference type="STRING" id="28116.Bovatus_03520"/>
<reference evidence="2 5" key="1">
    <citation type="journal article" date="2019" name="Nat. Med.">
        <title>A library of human gut bacterial isolates paired with longitudinal multiomics data enables mechanistic microbiome research.</title>
        <authorList>
            <person name="Poyet M."/>
            <person name="Groussin M."/>
            <person name="Gibbons S.M."/>
            <person name="Avila-Pacheco J."/>
            <person name="Jiang X."/>
            <person name="Kearney S.M."/>
            <person name="Perrotta A.R."/>
            <person name="Berdy B."/>
            <person name="Zhao S."/>
            <person name="Lieberman T.D."/>
            <person name="Swanson P.K."/>
            <person name="Smith M."/>
            <person name="Roesemann S."/>
            <person name="Alexander J.E."/>
            <person name="Rich S.A."/>
            <person name="Livny J."/>
            <person name="Vlamakis H."/>
            <person name="Clish C."/>
            <person name="Bullock K."/>
            <person name="Deik A."/>
            <person name="Scott J."/>
            <person name="Pierce K.A."/>
            <person name="Xavier R.J."/>
            <person name="Alm E.J."/>
        </authorList>
    </citation>
    <scope>NUCLEOTIDE SEQUENCE [LARGE SCALE GENOMIC DNA]</scope>
    <source>
        <strain evidence="2 5">BIOML-A183</strain>
    </source>
</reference>
<name>A0A139KV10_BACOV</name>
<dbReference type="RefSeq" id="WP_004298274.1">
    <property type="nucleotide sequence ID" value="NZ_BAABYJ010000001.1"/>
</dbReference>
<protein>
    <submittedName>
        <fullName evidence="2">Polysaccharide deacetylase family protein</fullName>
    </submittedName>
</protein>
<evidence type="ECO:0000259" key="1">
    <source>
        <dbReference type="PROSITE" id="PS51677"/>
    </source>
</evidence>
<evidence type="ECO:0000313" key="5">
    <source>
        <dbReference type="Proteomes" id="UP000460135"/>
    </source>
</evidence>
<dbReference type="GO" id="GO:0016810">
    <property type="term" value="F:hydrolase activity, acting on carbon-nitrogen (but not peptide) bonds"/>
    <property type="evidence" value="ECO:0007669"/>
    <property type="project" value="InterPro"/>
</dbReference>
<dbReference type="GO" id="GO:0005975">
    <property type="term" value="P:carbohydrate metabolic process"/>
    <property type="evidence" value="ECO:0007669"/>
    <property type="project" value="InterPro"/>
</dbReference>
<proteinExistence type="predicted"/>
<dbReference type="Pfam" id="PF01522">
    <property type="entry name" value="Polysacc_deac_1"/>
    <property type="match status" value="1"/>
</dbReference>
<dbReference type="Proteomes" id="UP001219389">
    <property type="component" value="Unassembled WGS sequence"/>
</dbReference>
<dbReference type="PANTHER" id="PTHR47561:SF1">
    <property type="entry name" value="POLYSACCHARIDE DEACETYLASE FAMILY PROTEIN (AFU_ORTHOLOGUE AFUA_6G05030)"/>
    <property type="match status" value="1"/>
</dbReference>
<dbReference type="CDD" id="cd10941">
    <property type="entry name" value="CE4_PuuE_HpPgdA_like_2"/>
    <property type="match status" value="1"/>
</dbReference>
<dbReference type="EMBL" id="VWLX01000006">
    <property type="protein sequence ID" value="KAA3805944.1"/>
    <property type="molecule type" value="Genomic_DNA"/>
</dbReference>
<organism evidence="2 5">
    <name type="scientific">Bacteroides ovatus</name>
    <dbReference type="NCBI Taxonomy" id="28116"/>
    <lineage>
        <taxon>Bacteria</taxon>
        <taxon>Pseudomonadati</taxon>
        <taxon>Bacteroidota</taxon>
        <taxon>Bacteroidia</taxon>
        <taxon>Bacteroidales</taxon>
        <taxon>Bacteroidaceae</taxon>
        <taxon>Bacteroides</taxon>
    </lineage>
</organism>
<dbReference type="InterPro" id="IPR011330">
    <property type="entry name" value="Glyco_hydro/deAcase_b/a-brl"/>
</dbReference>
<accession>A0A139KV10</accession>
<evidence type="ECO:0000313" key="2">
    <source>
        <dbReference type="EMBL" id="KAA3805944.1"/>
    </source>
</evidence>
<dbReference type="Proteomes" id="UP001214017">
    <property type="component" value="Unassembled WGS sequence"/>
</dbReference>
<dbReference type="EMBL" id="JAQNWR010000015">
    <property type="protein sequence ID" value="MDC2410004.1"/>
    <property type="molecule type" value="Genomic_DNA"/>
</dbReference>
<reference evidence="3" key="2">
    <citation type="submission" date="2022-10" db="EMBL/GenBank/DDBJ databases">
        <title>Human gut microbiome strain richness.</title>
        <authorList>
            <person name="Chen-Liaw A."/>
        </authorList>
    </citation>
    <scope>NUCLEOTIDE SEQUENCE</scope>
    <source>
        <strain evidence="4">BSD2780120875st1_E1_BSD2780120875_150330</strain>
        <strain evidence="3">F7_m1001271B151109d0_201107</strain>
    </source>
</reference>
<evidence type="ECO:0000313" key="3">
    <source>
        <dbReference type="EMBL" id="MDC2410004.1"/>
    </source>
</evidence>